<dbReference type="EMBL" id="JBHSAV010000052">
    <property type="protein sequence ID" value="MFC3976925.1"/>
    <property type="molecule type" value="Genomic_DNA"/>
</dbReference>
<comment type="caution">
    <text evidence="1">The sequence shown here is derived from an EMBL/GenBank/DDBJ whole genome shotgun (WGS) entry which is preliminary data.</text>
</comment>
<name>A0ABV8EN04_9BACT</name>
<organism evidence="1 2">
    <name type="scientific">Belliella kenyensis</name>
    <dbReference type="NCBI Taxonomy" id="1472724"/>
    <lineage>
        <taxon>Bacteria</taxon>
        <taxon>Pseudomonadati</taxon>
        <taxon>Bacteroidota</taxon>
        <taxon>Cytophagia</taxon>
        <taxon>Cytophagales</taxon>
        <taxon>Cyclobacteriaceae</taxon>
        <taxon>Belliella</taxon>
    </lineage>
</organism>
<dbReference type="Proteomes" id="UP001595766">
    <property type="component" value="Unassembled WGS sequence"/>
</dbReference>
<protein>
    <submittedName>
        <fullName evidence="1">Uncharacterized protein</fullName>
    </submittedName>
</protein>
<accession>A0ABV8EN04</accession>
<proteinExistence type="predicted"/>
<sequence length="292" mass="31945">MPLLLVTASLKAQITGMGTVEPHSSTVLEVSSDNQMGGVLLPRLALSSRLDASTIPNPSIGLLVYNLVDAGSGEDFIEANRIYFWDGTRWVDIADRQLTKRLLLPPVFFAQCEGIETAFDITGTNLTNLNNGTGIVVPFPTNSVLVNNFNNLTLNNNNTFRVNSSGVYELSAFINYNPRVINGYNDESGSTNYNNARTALEFRVQLSKNSGSTWQTIATSRSTWSLLTGSFFRNVVLPPVILKDLEQNDLLRIVIARPNNYGGTHGNSGSIVSINVGEGTFVTRNIRILKIE</sequence>
<keyword evidence="2" id="KW-1185">Reference proteome</keyword>
<evidence type="ECO:0000313" key="2">
    <source>
        <dbReference type="Proteomes" id="UP001595766"/>
    </source>
</evidence>
<evidence type="ECO:0000313" key="1">
    <source>
        <dbReference type="EMBL" id="MFC3976925.1"/>
    </source>
</evidence>
<gene>
    <name evidence="1" type="ORF">ACFOUP_11115</name>
</gene>
<reference evidence="2" key="1">
    <citation type="journal article" date="2019" name="Int. J. Syst. Evol. Microbiol.">
        <title>The Global Catalogue of Microorganisms (GCM) 10K type strain sequencing project: providing services to taxonomists for standard genome sequencing and annotation.</title>
        <authorList>
            <consortium name="The Broad Institute Genomics Platform"/>
            <consortium name="The Broad Institute Genome Sequencing Center for Infectious Disease"/>
            <person name="Wu L."/>
            <person name="Ma J."/>
        </authorList>
    </citation>
    <scope>NUCLEOTIDE SEQUENCE [LARGE SCALE GENOMIC DNA]</scope>
    <source>
        <strain evidence="2">CECT 8551</strain>
    </source>
</reference>
<dbReference type="RefSeq" id="WP_241297525.1">
    <property type="nucleotide sequence ID" value="NZ_JAKZGR010000023.1"/>
</dbReference>